<dbReference type="SUPFAM" id="SSF53187">
    <property type="entry name" value="Zn-dependent exopeptidases"/>
    <property type="match status" value="1"/>
</dbReference>
<dbReference type="OrthoDB" id="9792335at2"/>
<keyword evidence="9" id="KW-0457">Lysine biosynthesis</keyword>
<dbReference type="EC" id="3.5.1.18" evidence="12"/>
<comment type="cofactor">
    <cofactor evidence="2">
        <name>Zn(2+)</name>
        <dbReference type="ChEBI" id="CHEBI:29105"/>
    </cofactor>
</comment>
<evidence type="ECO:0000259" key="11">
    <source>
        <dbReference type="Pfam" id="PF07687"/>
    </source>
</evidence>
<evidence type="ECO:0000256" key="7">
    <source>
        <dbReference type="ARBA" id="ARBA00022833"/>
    </source>
</evidence>
<sequence>MNNIKQFVNEEKIEDILKNLIKINSTQPDGNESDVVKYILSIFKDYDIDYKEINHGKNRSSLIITIPGKEKESSISFLGHIDTVPVEDYDKWIYPPFDGKVKDGFMYGRGSADMKGGVTATILTLLYILENDITPSYNVKFCFTADEEYRGMGVLSIKDTKALEDSKCIIIPEPTDEKLGIAEKGALWLGINVEGLSAHGSRPDLGVNAIEYLYKFIEEFKEKIQREETHELLGKTTISVNEFWGGVGTNVIPTNASASLDIRTIPGCNHKEILQIAKTIADDFMKEIEKLKINIEVKNNRPALEVSKDNDLIKTIKEIFKTLNYDTDYKGLFFYTDGSQIIPDTDIPFIILGPGDDKMAHQRDEKVKLSSISKMAEVYITYILEI</sequence>
<dbReference type="InterPro" id="IPR036264">
    <property type="entry name" value="Bact_exopeptidase_dim_dom"/>
</dbReference>
<dbReference type="GO" id="GO:0019877">
    <property type="term" value="P:diaminopimelate biosynthetic process"/>
    <property type="evidence" value="ECO:0007669"/>
    <property type="project" value="UniProtKB-KW"/>
</dbReference>
<proteinExistence type="inferred from homology"/>
<dbReference type="Pfam" id="PF07687">
    <property type="entry name" value="M20_dimer"/>
    <property type="match status" value="1"/>
</dbReference>
<dbReference type="InterPro" id="IPR050072">
    <property type="entry name" value="Peptidase_M20A"/>
</dbReference>
<dbReference type="Gene3D" id="3.40.630.10">
    <property type="entry name" value="Zn peptidases"/>
    <property type="match status" value="2"/>
</dbReference>
<dbReference type="Proteomes" id="UP000186112">
    <property type="component" value="Unassembled WGS sequence"/>
</dbReference>
<keyword evidence="5" id="KW-0479">Metal-binding</keyword>
<keyword evidence="7" id="KW-0862">Zinc</keyword>
<dbReference type="CDD" id="cd08659">
    <property type="entry name" value="M20_ArgE_DapE-like"/>
    <property type="match status" value="1"/>
</dbReference>
<keyword evidence="8" id="KW-0220">Diaminopimelate biosynthesis</keyword>
<keyword evidence="4" id="KW-0028">Amino-acid biosynthesis</keyword>
<keyword evidence="13" id="KW-1185">Reference proteome</keyword>
<dbReference type="InterPro" id="IPR002933">
    <property type="entry name" value="Peptidase_M20"/>
</dbReference>
<organism evidence="12 13">
    <name type="scientific">Tissierella creatinophila DSM 6911</name>
    <dbReference type="NCBI Taxonomy" id="1123403"/>
    <lineage>
        <taxon>Bacteria</taxon>
        <taxon>Bacillati</taxon>
        <taxon>Bacillota</taxon>
        <taxon>Tissierellia</taxon>
        <taxon>Tissierellales</taxon>
        <taxon>Tissierellaceae</taxon>
        <taxon>Tissierella</taxon>
    </lineage>
</organism>
<keyword evidence="6 12" id="KW-0378">Hydrolase</keyword>
<protein>
    <submittedName>
        <fullName evidence="12">Putative succinyl-diaminopimelate desuccinylase</fullName>
        <ecNumber evidence="12">3.5.1.18</ecNumber>
    </submittedName>
</protein>
<evidence type="ECO:0000256" key="9">
    <source>
        <dbReference type="ARBA" id="ARBA00023154"/>
    </source>
</evidence>
<comment type="similarity">
    <text evidence="3">Belongs to the peptidase M20A family.</text>
</comment>
<comment type="cofactor">
    <cofactor evidence="1">
        <name>Co(2+)</name>
        <dbReference type="ChEBI" id="CHEBI:48828"/>
    </cofactor>
</comment>
<comment type="caution">
    <text evidence="12">The sequence shown here is derived from an EMBL/GenBank/DDBJ whole genome shotgun (WGS) entry which is preliminary data.</text>
</comment>
<gene>
    <name evidence="12" type="primary">dapE</name>
    <name evidence="12" type="ORF">TICRE_05670</name>
</gene>
<evidence type="ECO:0000256" key="3">
    <source>
        <dbReference type="ARBA" id="ARBA00006247"/>
    </source>
</evidence>
<dbReference type="PANTHER" id="PTHR43808">
    <property type="entry name" value="ACETYLORNITHINE DEACETYLASE"/>
    <property type="match status" value="1"/>
</dbReference>
<evidence type="ECO:0000256" key="10">
    <source>
        <dbReference type="ARBA" id="ARBA00023285"/>
    </source>
</evidence>
<dbReference type="Pfam" id="PF01546">
    <property type="entry name" value="Peptidase_M20"/>
    <property type="match status" value="1"/>
</dbReference>
<dbReference type="GO" id="GO:0046872">
    <property type="term" value="F:metal ion binding"/>
    <property type="evidence" value="ECO:0007669"/>
    <property type="project" value="UniProtKB-KW"/>
</dbReference>
<dbReference type="AlphaFoldDB" id="A0A1U7M7Z3"/>
<evidence type="ECO:0000256" key="1">
    <source>
        <dbReference type="ARBA" id="ARBA00001941"/>
    </source>
</evidence>
<evidence type="ECO:0000313" key="12">
    <source>
        <dbReference type="EMBL" id="OLS03454.1"/>
    </source>
</evidence>
<dbReference type="Gene3D" id="3.30.70.360">
    <property type="match status" value="1"/>
</dbReference>
<accession>A0A1U7M7Z3</accession>
<dbReference type="RefSeq" id="WP_075724918.1">
    <property type="nucleotide sequence ID" value="NZ_LTDM01000007.1"/>
</dbReference>
<name>A0A1U7M7Z3_TISCR</name>
<evidence type="ECO:0000256" key="8">
    <source>
        <dbReference type="ARBA" id="ARBA00022915"/>
    </source>
</evidence>
<dbReference type="NCBIfam" id="TIGR01910">
    <property type="entry name" value="DapE-ArgE"/>
    <property type="match status" value="1"/>
</dbReference>
<dbReference type="SUPFAM" id="SSF55031">
    <property type="entry name" value="Bacterial exopeptidase dimerisation domain"/>
    <property type="match status" value="1"/>
</dbReference>
<keyword evidence="10" id="KW-0170">Cobalt</keyword>
<reference evidence="12 13" key="1">
    <citation type="submission" date="2016-02" db="EMBL/GenBank/DDBJ databases">
        <title>Genome sequence of Tissierella creatinophila DSM 6911.</title>
        <authorList>
            <person name="Poehlein A."/>
            <person name="Daniel R."/>
        </authorList>
    </citation>
    <scope>NUCLEOTIDE SEQUENCE [LARGE SCALE GENOMIC DNA]</scope>
    <source>
        <strain evidence="12 13">DSM 6911</strain>
    </source>
</reference>
<evidence type="ECO:0000256" key="2">
    <source>
        <dbReference type="ARBA" id="ARBA00001947"/>
    </source>
</evidence>
<dbReference type="InterPro" id="IPR011650">
    <property type="entry name" value="Peptidase_M20_dimer"/>
</dbReference>
<evidence type="ECO:0000256" key="4">
    <source>
        <dbReference type="ARBA" id="ARBA00022605"/>
    </source>
</evidence>
<dbReference type="GO" id="GO:0009085">
    <property type="term" value="P:lysine biosynthetic process"/>
    <property type="evidence" value="ECO:0007669"/>
    <property type="project" value="UniProtKB-KW"/>
</dbReference>
<dbReference type="GO" id="GO:0009014">
    <property type="term" value="F:succinyl-diaminopimelate desuccinylase activity"/>
    <property type="evidence" value="ECO:0007669"/>
    <property type="project" value="UniProtKB-EC"/>
</dbReference>
<dbReference type="EMBL" id="LTDM01000007">
    <property type="protein sequence ID" value="OLS03454.1"/>
    <property type="molecule type" value="Genomic_DNA"/>
</dbReference>
<evidence type="ECO:0000256" key="5">
    <source>
        <dbReference type="ARBA" id="ARBA00022723"/>
    </source>
</evidence>
<dbReference type="PANTHER" id="PTHR43808:SF8">
    <property type="entry name" value="PEPTIDASE M20 DIMERISATION DOMAIN-CONTAINING PROTEIN"/>
    <property type="match status" value="1"/>
</dbReference>
<feature type="domain" description="Peptidase M20 dimerisation" evidence="11">
    <location>
        <begin position="181"/>
        <end position="286"/>
    </location>
</feature>
<evidence type="ECO:0000256" key="6">
    <source>
        <dbReference type="ARBA" id="ARBA00022801"/>
    </source>
</evidence>
<dbReference type="InterPro" id="IPR010182">
    <property type="entry name" value="ArgE/DapE"/>
</dbReference>
<evidence type="ECO:0000313" key="13">
    <source>
        <dbReference type="Proteomes" id="UP000186112"/>
    </source>
</evidence>